<comment type="caution">
    <text evidence="3">The sequence shown here is derived from an EMBL/GenBank/DDBJ whole genome shotgun (WGS) entry which is preliminary data.</text>
</comment>
<dbReference type="GO" id="GO:0006508">
    <property type="term" value="P:proteolysis"/>
    <property type="evidence" value="ECO:0007669"/>
    <property type="project" value="InterPro"/>
</dbReference>
<dbReference type="InterPro" id="IPR009045">
    <property type="entry name" value="Zn_M74/Hedgehog-like"/>
</dbReference>
<dbReference type="PANTHER" id="PTHR34385:SF1">
    <property type="entry name" value="PEPTIDOGLYCAN L-ALANYL-D-GLUTAMATE ENDOPEPTIDASE CWLK"/>
    <property type="match status" value="1"/>
</dbReference>
<dbReference type="InterPro" id="IPR058193">
    <property type="entry name" value="VanY/YodJ_core_dom"/>
</dbReference>
<feature type="domain" description="D-alanyl-D-alanine carboxypeptidase-like core" evidence="2">
    <location>
        <begin position="182"/>
        <end position="310"/>
    </location>
</feature>
<dbReference type="SUPFAM" id="SSF47090">
    <property type="entry name" value="PGBD-like"/>
    <property type="match status" value="1"/>
</dbReference>
<protein>
    <recommendedName>
        <fullName evidence="5">Carboxypeptidase YodJ</fullName>
    </recommendedName>
</protein>
<evidence type="ECO:0008006" key="5">
    <source>
        <dbReference type="Google" id="ProtNLM"/>
    </source>
</evidence>
<dbReference type="AlphaFoldDB" id="A0A511UYS7"/>
<dbReference type="SUPFAM" id="SSF55166">
    <property type="entry name" value="Hedgehog/DD-peptidase"/>
    <property type="match status" value="1"/>
</dbReference>
<gene>
    <name evidence="3" type="ORF">CQU01_19770</name>
</gene>
<dbReference type="InterPro" id="IPR003709">
    <property type="entry name" value="VanY-like_core_dom"/>
</dbReference>
<dbReference type="InterPro" id="IPR002477">
    <property type="entry name" value="Peptidoglycan-bd-like"/>
</dbReference>
<dbReference type="InterPro" id="IPR052179">
    <property type="entry name" value="DD-CPase-like"/>
</dbReference>
<dbReference type="InterPro" id="IPR036365">
    <property type="entry name" value="PGBD-like_sf"/>
</dbReference>
<keyword evidence="4" id="KW-1185">Reference proteome</keyword>
<dbReference type="EMBL" id="BJXW01000022">
    <property type="protein sequence ID" value="GEN31739.1"/>
    <property type="molecule type" value="Genomic_DNA"/>
</dbReference>
<dbReference type="Pfam" id="PF02557">
    <property type="entry name" value="VanY"/>
    <property type="match status" value="1"/>
</dbReference>
<dbReference type="CDD" id="cd14852">
    <property type="entry name" value="LD-carboxypeptidase"/>
    <property type="match status" value="1"/>
</dbReference>
<dbReference type="PROSITE" id="PS51257">
    <property type="entry name" value="PROKAR_LIPOPROTEIN"/>
    <property type="match status" value="1"/>
</dbReference>
<proteinExistence type="predicted"/>
<dbReference type="Gene3D" id="1.10.101.10">
    <property type="entry name" value="PGBD-like superfamily/PGBD"/>
    <property type="match status" value="1"/>
</dbReference>
<dbReference type="PANTHER" id="PTHR34385">
    <property type="entry name" value="D-ALANYL-D-ALANINE CARBOXYPEPTIDASE"/>
    <property type="match status" value="1"/>
</dbReference>
<dbReference type="Pfam" id="PF01471">
    <property type="entry name" value="PG_binding_1"/>
    <property type="match status" value="1"/>
</dbReference>
<name>A0A511UYS7_9BACI</name>
<evidence type="ECO:0000259" key="2">
    <source>
        <dbReference type="Pfam" id="PF02557"/>
    </source>
</evidence>
<evidence type="ECO:0000259" key="1">
    <source>
        <dbReference type="Pfam" id="PF01471"/>
    </source>
</evidence>
<feature type="domain" description="Peptidoglycan binding-like" evidence="1">
    <location>
        <begin position="62"/>
        <end position="119"/>
    </location>
</feature>
<dbReference type="InterPro" id="IPR036366">
    <property type="entry name" value="PGBDSf"/>
</dbReference>
<reference evidence="3 4" key="1">
    <citation type="submission" date="2019-07" db="EMBL/GenBank/DDBJ databases">
        <title>Whole genome shotgun sequence of Cerasibacillus quisquiliarum NBRC 102429.</title>
        <authorList>
            <person name="Hosoyama A."/>
            <person name="Uohara A."/>
            <person name="Ohji S."/>
            <person name="Ichikawa N."/>
        </authorList>
    </citation>
    <scope>NUCLEOTIDE SEQUENCE [LARGE SCALE GENOMIC DNA]</scope>
    <source>
        <strain evidence="3 4">NBRC 102429</strain>
    </source>
</reference>
<dbReference type="GO" id="GO:0008233">
    <property type="term" value="F:peptidase activity"/>
    <property type="evidence" value="ECO:0007669"/>
    <property type="project" value="InterPro"/>
</dbReference>
<accession>A0A511UYS7</accession>
<evidence type="ECO:0000313" key="4">
    <source>
        <dbReference type="Proteomes" id="UP000321491"/>
    </source>
</evidence>
<evidence type="ECO:0000313" key="3">
    <source>
        <dbReference type="EMBL" id="GEN31739.1"/>
    </source>
</evidence>
<dbReference type="Gene3D" id="3.30.1380.10">
    <property type="match status" value="1"/>
</dbReference>
<dbReference type="RefSeq" id="WP_246118087.1">
    <property type="nucleotide sequence ID" value="NZ_BJXW01000022.1"/>
</dbReference>
<sequence>MHVNIRNVFFIIFLLCFLTACEEVDLANKSKQAPSVESGATQKNEEVKKMILPDTPLQKGDQGEDVKAVQHILKSIGYTVKESGIFDEETVWAMTDIQLQQSDSLEVTGLYNHEVKAILENCLEEKVDIQPGNGFDENNIEFNPYEILVLVNKKHMLPEDFVPEDLVVPDVPFPFTEDLPKKMMRKPAAAALEKLFAAAQKADLNLFAQSGYRSYERQKELYTAYVERDGEDAANKYSAQPGQSEHQTGLAMDVTSPDVNFLLNEAFGETDEGKWIKEHCHEFGFIIRYPKGKQSITEYQFEPWHLRYVGEKAAKEIMEKGITLEEYLEDLSY</sequence>
<organism evidence="3 4">
    <name type="scientific">Cerasibacillus quisquiliarum</name>
    <dbReference type="NCBI Taxonomy" id="227865"/>
    <lineage>
        <taxon>Bacteria</taxon>
        <taxon>Bacillati</taxon>
        <taxon>Bacillota</taxon>
        <taxon>Bacilli</taxon>
        <taxon>Bacillales</taxon>
        <taxon>Bacillaceae</taxon>
        <taxon>Cerasibacillus</taxon>
    </lineage>
</organism>
<dbReference type="Proteomes" id="UP000321491">
    <property type="component" value="Unassembled WGS sequence"/>
</dbReference>